<dbReference type="AlphaFoldDB" id="A0A7Y6QAF9"/>
<dbReference type="Gene3D" id="2.60.120.10">
    <property type="entry name" value="Jelly Rolls"/>
    <property type="match status" value="1"/>
</dbReference>
<dbReference type="InterPro" id="IPR014710">
    <property type="entry name" value="RmlC-like_jellyroll"/>
</dbReference>
<evidence type="ECO:0000313" key="8">
    <source>
        <dbReference type="Proteomes" id="UP000520198"/>
    </source>
</evidence>
<dbReference type="Pfam" id="PF13545">
    <property type="entry name" value="HTH_Crp_2"/>
    <property type="match status" value="1"/>
</dbReference>
<keyword evidence="1" id="KW-0805">Transcription regulation</keyword>
<dbReference type="PANTHER" id="PTHR24567">
    <property type="entry name" value="CRP FAMILY TRANSCRIPTIONAL REGULATORY PROTEIN"/>
    <property type="match status" value="1"/>
</dbReference>
<dbReference type="InterPro" id="IPR012318">
    <property type="entry name" value="HTH_CRP"/>
</dbReference>
<dbReference type="SUPFAM" id="SSF46785">
    <property type="entry name" value="Winged helix' DNA-binding domain"/>
    <property type="match status" value="1"/>
</dbReference>
<dbReference type="EMBL" id="JABWDU010000007">
    <property type="protein sequence ID" value="NVD42007.1"/>
    <property type="molecule type" value="Genomic_DNA"/>
</dbReference>
<keyword evidence="8" id="KW-1185">Reference proteome</keyword>
<evidence type="ECO:0000259" key="6">
    <source>
        <dbReference type="PROSITE" id="PS51063"/>
    </source>
</evidence>
<feature type="domain" description="HTH crp-type" evidence="6">
    <location>
        <begin position="138"/>
        <end position="216"/>
    </location>
</feature>
<dbReference type="PROSITE" id="PS51063">
    <property type="entry name" value="HTH_CRP_2"/>
    <property type="match status" value="1"/>
</dbReference>
<reference evidence="7 8" key="1">
    <citation type="submission" date="2020-06" db="EMBL/GenBank/DDBJ databases">
        <authorList>
            <person name="Grouzdev D.S."/>
        </authorList>
    </citation>
    <scope>NUCLEOTIDE SEQUENCE [LARGE SCALE GENOMIC DNA]</scope>
    <source>
        <strain evidence="7 8">HO-A22</strain>
    </source>
</reference>
<evidence type="ECO:0000256" key="2">
    <source>
        <dbReference type="ARBA" id="ARBA00023125"/>
    </source>
</evidence>
<dbReference type="PANTHER" id="PTHR24567:SF75">
    <property type="entry name" value="FUMARATE AND NITRATE REDUCTION REGULATORY PROTEIN"/>
    <property type="match status" value="1"/>
</dbReference>
<sequence>MPDTSTFAETTLPPPPSAAFSTAKLSPNRQRLVGEHATLLFQGGRNRHLYRVVDGCVALSQLLDDGRRQITDVLGPGRLFGFTHDGRNIATAETLTFARIETLAGSNVDDGDQGPDVAAELKATLHRMQAHATLLGRKTATEKVATALIDLADQFAWRGRAASRNLFSFNLYLSRADLADWLGLTVETVSRCLNRFKRDGLIDFNHPKTVRILDEQQLRALAGLARRD</sequence>
<dbReference type="Gene3D" id="1.10.10.10">
    <property type="entry name" value="Winged helix-like DNA-binding domain superfamily/Winged helix DNA-binding domain"/>
    <property type="match status" value="1"/>
</dbReference>
<dbReference type="Proteomes" id="UP000520198">
    <property type="component" value="Unassembled WGS sequence"/>
</dbReference>
<dbReference type="InterPro" id="IPR000595">
    <property type="entry name" value="cNMP-bd_dom"/>
</dbReference>
<keyword evidence="3" id="KW-0804">Transcription</keyword>
<dbReference type="InterPro" id="IPR018490">
    <property type="entry name" value="cNMP-bd_dom_sf"/>
</dbReference>
<evidence type="ECO:0000256" key="3">
    <source>
        <dbReference type="ARBA" id="ARBA00023163"/>
    </source>
</evidence>
<dbReference type="FunFam" id="1.10.10.10:FF:000028">
    <property type="entry name" value="Fumarate/nitrate reduction transcriptional regulator Fnr"/>
    <property type="match status" value="1"/>
</dbReference>
<dbReference type="PROSITE" id="PS50042">
    <property type="entry name" value="CNMP_BINDING_3"/>
    <property type="match status" value="1"/>
</dbReference>
<keyword evidence="2" id="KW-0238">DNA-binding</keyword>
<evidence type="ECO:0000256" key="4">
    <source>
        <dbReference type="ARBA" id="ARBA00023231"/>
    </source>
</evidence>
<dbReference type="InterPro" id="IPR036388">
    <property type="entry name" value="WH-like_DNA-bd_sf"/>
</dbReference>
<gene>
    <name evidence="7" type="ORF">HT585_24380</name>
</gene>
<evidence type="ECO:0000256" key="1">
    <source>
        <dbReference type="ARBA" id="ARBA00023015"/>
    </source>
</evidence>
<dbReference type="SUPFAM" id="SSF51206">
    <property type="entry name" value="cAMP-binding domain-like"/>
    <property type="match status" value="1"/>
</dbReference>
<dbReference type="InterPro" id="IPR036390">
    <property type="entry name" value="WH_DNA-bd_sf"/>
</dbReference>
<dbReference type="InterPro" id="IPR050397">
    <property type="entry name" value="Env_Response_Regulators"/>
</dbReference>
<dbReference type="GO" id="GO:0003700">
    <property type="term" value="F:DNA-binding transcription factor activity"/>
    <property type="evidence" value="ECO:0007669"/>
    <property type="project" value="TreeGrafter"/>
</dbReference>
<dbReference type="SMART" id="SM00419">
    <property type="entry name" value="HTH_CRP"/>
    <property type="match status" value="1"/>
</dbReference>
<dbReference type="RefSeq" id="WP_176355365.1">
    <property type="nucleotide sequence ID" value="NZ_JABWDU010000007.1"/>
</dbReference>
<evidence type="ECO:0000313" key="7">
    <source>
        <dbReference type="EMBL" id="NVD42007.1"/>
    </source>
</evidence>
<feature type="domain" description="Cyclic nucleotide-binding" evidence="5">
    <location>
        <begin position="38"/>
        <end position="81"/>
    </location>
</feature>
<name>A0A7Y6QAF9_9HYPH</name>
<dbReference type="GO" id="GO:0003677">
    <property type="term" value="F:DNA binding"/>
    <property type="evidence" value="ECO:0007669"/>
    <property type="project" value="UniProtKB-KW"/>
</dbReference>
<dbReference type="Pfam" id="PF00027">
    <property type="entry name" value="cNMP_binding"/>
    <property type="match status" value="1"/>
</dbReference>
<dbReference type="CDD" id="cd00038">
    <property type="entry name" value="CAP_ED"/>
    <property type="match status" value="1"/>
</dbReference>
<dbReference type="CDD" id="cd00092">
    <property type="entry name" value="HTH_CRP"/>
    <property type="match status" value="1"/>
</dbReference>
<proteinExistence type="predicted"/>
<dbReference type="GO" id="GO:0005829">
    <property type="term" value="C:cytosol"/>
    <property type="evidence" value="ECO:0007669"/>
    <property type="project" value="TreeGrafter"/>
</dbReference>
<dbReference type="PRINTS" id="PR00034">
    <property type="entry name" value="HTHCRP"/>
</dbReference>
<organism evidence="7 8">
    <name type="scientific">Ensifer oleiphilus</name>
    <dbReference type="NCBI Taxonomy" id="2742698"/>
    <lineage>
        <taxon>Bacteria</taxon>
        <taxon>Pseudomonadati</taxon>
        <taxon>Pseudomonadota</taxon>
        <taxon>Alphaproteobacteria</taxon>
        <taxon>Hyphomicrobiales</taxon>
        <taxon>Rhizobiaceae</taxon>
        <taxon>Sinorhizobium/Ensifer group</taxon>
        <taxon>Ensifer</taxon>
    </lineage>
</organism>
<protein>
    <submittedName>
        <fullName evidence="7">Helix-turn-helix domain-containing protein</fullName>
    </submittedName>
</protein>
<comment type="caution">
    <text evidence="7">The sequence shown here is derived from an EMBL/GenBank/DDBJ whole genome shotgun (WGS) entry which is preliminary data.</text>
</comment>
<evidence type="ECO:0000259" key="5">
    <source>
        <dbReference type="PROSITE" id="PS50042"/>
    </source>
</evidence>
<keyword evidence="4" id="KW-0535">Nitrogen fixation</keyword>
<accession>A0A7Y6QAF9</accession>